<sequence length="437" mass="48203">MSRQFVRFESHETGQLVQREVPIVWVDGVAFFAKTTLSRVFDLQADEGLSVCSLKDTSFETGLDMFAVHVGFKHTIYGVLIEEAMPTLISDSDTDSEPEDDELELVEKDVVEINSDSEDEADGTHSAQCSNLYSVQEKAGESIEATQEVSPNTSSLEGFKWPPNCKLVNKTEGPPCKKCQVPMDVVTCQCRSVSVRIDLPNHEGHLLLFNHTGRHTCTPMEKKGKAVVSPQTELAIKKAFPVFGTMPKEKLKTAATLSAFEAFLGNPDMSVTDVFKVAREVQDSRAVNAAVKDIRAESQTRVPLKDPDAEVKEMKRVLDLKGYRVFLFDKAPLQYFMCPLDLQWSPAKIMLLMDRHLGKPPFLGCFASSDGGHSCVRGRVVEKIATVVPGIGLIKLATFALPNGERGVHEAQMWSAVDHALHVEYIIGCPIVVSSSM</sequence>
<dbReference type="Proteomes" id="UP001190700">
    <property type="component" value="Unassembled WGS sequence"/>
</dbReference>
<dbReference type="EMBL" id="LGRX02004326">
    <property type="protein sequence ID" value="KAK3280618.1"/>
    <property type="molecule type" value="Genomic_DNA"/>
</dbReference>
<name>A0AAE0GM87_9CHLO</name>
<protein>
    <submittedName>
        <fullName evidence="1">Uncharacterized protein</fullName>
    </submittedName>
</protein>
<reference evidence="1 2" key="1">
    <citation type="journal article" date="2015" name="Genome Biol. Evol.">
        <title>Comparative Genomics of a Bacterivorous Green Alga Reveals Evolutionary Causalities and Consequences of Phago-Mixotrophic Mode of Nutrition.</title>
        <authorList>
            <person name="Burns J.A."/>
            <person name="Paasch A."/>
            <person name="Narechania A."/>
            <person name="Kim E."/>
        </authorList>
    </citation>
    <scope>NUCLEOTIDE SEQUENCE [LARGE SCALE GENOMIC DNA]</scope>
    <source>
        <strain evidence="1 2">PLY_AMNH</strain>
    </source>
</reference>
<comment type="caution">
    <text evidence="1">The sequence shown here is derived from an EMBL/GenBank/DDBJ whole genome shotgun (WGS) entry which is preliminary data.</text>
</comment>
<dbReference type="AlphaFoldDB" id="A0AAE0GM87"/>
<proteinExistence type="predicted"/>
<gene>
    <name evidence="1" type="ORF">CYMTET_11546</name>
</gene>
<keyword evidence="2" id="KW-1185">Reference proteome</keyword>
<accession>A0AAE0GM87</accession>
<evidence type="ECO:0000313" key="1">
    <source>
        <dbReference type="EMBL" id="KAK3280618.1"/>
    </source>
</evidence>
<organism evidence="1 2">
    <name type="scientific">Cymbomonas tetramitiformis</name>
    <dbReference type="NCBI Taxonomy" id="36881"/>
    <lineage>
        <taxon>Eukaryota</taxon>
        <taxon>Viridiplantae</taxon>
        <taxon>Chlorophyta</taxon>
        <taxon>Pyramimonadophyceae</taxon>
        <taxon>Pyramimonadales</taxon>
        <taxon>Pyramimonadaceae</taxon>
        <taxon>Cymbomonas</taxon>
    </lineage>
</organism>
<evidence type="ECO:0000313" key="2">
    <source>
        <dbReference type="Proteomes" id="UP001190700"/>
    </source>
</evidence>